<comment type="similarity">
    <text evidence="2">Belongs to the UPF0718 family.</text>
</comment>
<organism evidence="8 9">
    <name type="scientific">Crocosphaera watsonii WH 8501</name>
    <dbReference type="NCBI Taxonomy" id="165597"/>
    <lineage>
        <taxon>Bacteria</taxon>
        <taxon>Bacillati</taxon>
        <taxon>Cyanobacteriota</taxon>
        <taxon>Cyanophyceae</taxon>
        <taxon>Oscillatoriophycideae</taxon>
        <taxon>Chroococcales</taxon>
        <taxon>Aphanothecaceae</taxon>
        <taxon>Crocosphaera</taxon>
    </lineage>
</organism>
<feature type="transmembrane region" description="Helical" evidence="7">
    <location>
        <begin position="48"/>
        <end position="65"/>
    </location>
</feature>
<keyword evidence="9" id="KW-1185">Reference proteome</keyword>
<evidence type="ECO:0000256" key="7">
    <source>
        <dbReference type="SAM" id="Phobius"/>
    </source>
</evidence>
<proteinExistence type="inferred from homology"/>
<keyword evidence="3" id="KW-1003">Cell membrane</keyword>
<evidence type="ECO:0000313" key="8">
    <source>
        <dbReference type="EMBL" id="EAM48438.1"/>
    </source>
</evidence>
<dbReference type="InterPro" id="IPR052923">
    <property type="entry name" value="UPF0718"/>
</dbReference>
<feature type="transmembrane region" description="Helical" evidence="7">
    <location>
        <begin position="273"/>
        <end position="297"/>
    </location>
</feature>
<feature type="transmembrane region" description="Helical" evidence="7">
    <location>
        <begin position="304"/>
        <end position="327"/>
    </location>
</feature>
<dbReference type="EMBL" id="AADV02000145">
    <property type="protein sequence ID" value="EAM48438.1"/>
    <property type="molecule type" value="Genomic_DNA"/>
</dbReference>
<evidence type="ECO:0000256" key="6">
    <source>
        <dbReference type="ARBA" id="ARBA00023136"/>
    </source>
</evidence>
<keyword evidence="4 7" id="KW-0812">Transmembrane</keyword>
<evidence type="ECO:0000256" key="5">
    <source>
        <dbReference type="ARBA" id="ARBA00022989"/>
    </source>
</evidence>
<accession>Q4BWZ7</accession>
<dbReference type="PANTHER" id="PTHR34184">
    <property type="entry name" value="UPF0718 PROTEIN YCGR"/>
    <property type="match status" value="1"/>
</dbReference>
<reference evidence="8" key="3">
    <citation type="submission" date="2016-12" db="EMBL/GenBank/DDBJ databases">
        <title>Annotation of the draft genome assembly of Crocosphaera watsonii WH 8501.</title>
        <authorList>
            <consortium name="US DOE Joint Genome Institute (JGI-ORNL)"/>
            <person name="Larimer F."/>
            <person name="Land M."/>
        </authorList>
    </citation>
    <scope>NUCLEOTIDE SEQUENCE</scope>
    <source>
        <strain evidence="8">WH 8501</strain>
    </source>
</reference>
<evidence type="ECO:0000256" key="4">
    <source>
        <dbReference type="ARBA" id="ARBA00022692"/>
    </source>
</evidence>
<keyword evidence="6 7" id="KW-0472">Membrane</keyword>
<feature type="transmembrane region" description="Helical" evidence="7">
    <location>
        <begin position="208"/>
        <end position="229"/>
    </location>
</feature>
<dbReference type="InterPro" id="IPR005524">
    <property type="entry name" value="DUF318"/>
</dbReference>
<keyword evidence="5 7" id="KW-1133">Transmembrane helix</keyword>
<feature type="transmembrane region" description="Helical" evidence="7">
    <location>
        <begin position="114"/>
        <end position="137"/>
    </location>
</feature>
<name>Q4BWZ7_CROWT</name>
<feature type="transmembrane region" description="Helical" evidence="7">
    <location>
        <begin position="77"/>
        <end position="102"/>
    </location>
</feature>
<gene>
    <name evidence="8" type="ORF">CwatDRAFT_1106</name>
</gene>
<dbReference type="Proteomes" id="UP000003922">
    <property type="component" value="Unassembled WGS sequence"/>
</dbReference>
<evidence type="ECO:0000256" key="3">
    <source>
        <dbReference type="ARBA" id="ARBA00022475"/>
    </source>
</evidence>
<dbReference type="OrthoDB" id="425556at2"/>
<comment type="subcellular location">
    <subcellularLocation>
        <location evidence="1">Cell membrane</location>
        <topology evidence="1">Multi-pass membrane protein</topology>
    </subcellularLocation>
</comment>
<feature type="transmembrane region" description="Helical" evidence="7">
    <location>
        <begin position="245"/>
        <end position="267"/>
    </location>
</feature>
<dbReference type="PANTHER" id="PTHR34184:SF4">
    <property type="entry name" value="UPF0718 PROTEIN YCGR"/>
    <property type="match status" value="1"/>
</dbReference>
<evidence type="ECO:0000256" key="1">
    <source>
        <dbReference type="ARBA" id="ARBA00004651"/>
    </source>
</evidence>
<feature type="transmembrane region" description="Helical" evidence="7">
    <location>
        <begin position="6"/>
        <end position="36"/>
    </location>
</feature>
<sequence length="328" mass="36178">MSQLNYIYTLFVSNLLISLPFLLLGIVISSALLVFVDEDQLVAKLPRTRILAVIIGSSLGFLLPVGQYGNLPIVRRLLLQGVSIPLCISFLIASPTVNPFIISNSWQILGDYPTLVFLRILGGWLIAILVGLIFSAYPEKSIVIDESSSVLQSRSSLVHSGTILSGLEGFKPLQRAGNLVYESQGNVRTSVSRIQQLYLFFDNIVREFIELGSFLVVGIAISTVCQFFLPQAQLFQWGETPLNQLLIMIVFGLVLSLNSLSSAYFLTPILSSILYGSGLAFLLLNSLFNISSLILFLSIIRIKFASYIIILTAQLILVFGLLVNFYIT</sequence>
<comment type="caution">
    <text evidence="8">The sequence shown here is derived from an EMBL/GenBank/DDBJ whole genome shotgun (WGS) entry which is preliminary data.</text>
</comment>
<protein>
    <submittedName>
        <fullName evidence="8">Permease</fullName>
    </submittedName>
</protein>
<dbReference type="Pfam" id="PF03773">
    <property type="entry name" value="ArsP_1"/>
    <property type="match status" value="1"/>
</dbReference>
<evidence type="ECO:0000256" key="2">
    <source>
        <dbReference type="ARBA" id="ARBA00006386"/>
    </source>
</evidence>
<dbReference type="RefSeq" id="WP_007307789.1">
    <property type="nucleotide sequence ID" value="NZ_AADV02000145.1"/>
</dbReference>
<reference evidence="8" key="1">
    <citation type="submission" date="2004-02" db="EMBL/GenBank/DDBJ databases">
        <authorList>
            <consortium name="DOE Joint Genome Institute"/>
        </authorList>
    </citation>
    <scope>NUCLEOTIDE SEQUENCE [LARGE SCALE GENOMIC DNA]</scope>
    <source>
        <strain evidence="8">WH 8501</strain>
    </source>
</reference>
<dbReference type="KEGG" id="cwa:CwatDRAFT_1106"/>
<dbReference type="AlphaFoldDB" id="Q4BWZ7"/>
<reference evidence="8" key="2">
    <citation type="submission" date="2005-06" db="EMBL/GenBank/DDBJ databases">
        <title>Sequencing of the draft genome and assembly of Crocosphaera watsonii WH 8501.</title>
        <authorList>
            <consortium name="US DOE Joint Genome Institute (JGI-PGF)"/>
            <person name="Copeland A."/>
            <person name="Lucas S."/>
            <person name="Lapidus A."/>
            <person name="Barry K."/>
            <person name="Detter C."/>
            <person name="Glavina T."/>
            <person name="Hammon N."/>
            <person name="Israni S."/>
            <person name="Pitluck S."/>
            <person name="Richardson P."/>
        </authorList>
    </citation>
    <scope>NUCLEOTIDE SEQUENCE [LARGE SCALE GENOMIC DNA]</scope>
    <source>
        <strain evidence="8">WH 8501</strain>
    </source>
</reference>
<evidence type="ECO:0000313" key="9">
    <source>
        <dbReference type="Proteomes" id="UP000003922"/>
    </source>
</evidence>
<dbReference type="GO" id="GO:0005886">
    <property type="term" value="C:plasma membrane"/>
    <property type="evidence" value="ECO:0007669"/>
    <property type="project" value="UniProtKB-SubCell"/>
</dbReference>